<comment type="caution">
    <text evidence="2">The sequence shown here is derived from an EMBL/GenBank/DDBJ whole genome shotgun (WGS) entry which is preliminary data.</text>
</comment>
<dbReference type="Proteomes" id="UP001139353">
    <property type="component" value="Unassembled WGS sequence"/>
</dbReference>
<evidence type="ECO:0000313" key="2">
    <source>
        <dbReference type="EMBL" id="MCK9689383.1"/>
    </source>
</evidence>
<accession>A0A9X1YQM4</accession>
<keyword evidence="1" id="KW-0472">Membrane</keyword>
<organism evidence="2 3">
    <name type="scientific">Scleromatobacter humisilvae</name>
    <dbReference type="NCBI Taxonomy" id="2897159"/>
    <lineage>
        <taxon>Bacteria</taxon>
        <taxon>Pseudomonadati</taxon>
        <taxon>Pseudomonadota</taxon>
        <taxon>Betaproteobacteria</taxon>
        <taxon>Burkholderiales</taxon>
        <taxon>Sphaerotilaceae</taxon>
        <taxon>Scleromatobacter</taxon>
    </lineage>
</organism>
<dbReference type="AlphaFoldDB" id="A0A9X1YQM4"/>
<dbReference type="Gene3D" id="3.30.450.20">
    <property type="entry name" value="PAS domain"/>
    <property type="match status" value="1"/>
</dbReference>
<reference evidence="2" key="1">
    <citation type="submission" date="2021-11" db="EMBL/GenBank/DDBJ databases">
        <title>BS-T2-15 a new species belonging to the Comamonadaceae family isolated from the soil of a French oak forest.</title>
        <authorList>
            <person name="Mieszkin S."/>
            <person name="Alain K."/>
        </authorList>
    </citation>
    <scope>NUCLEOTIDE SEQUENCE</scope>
    <source>
        <strain evidence="2">BS-T2-15</strain>
    </source>
</reference>
<feature type="transmembrane region" description="Helical" evidence="1">
    <location>
        <begin position="84"/>
        <end position="105"/>
    </location>
</feature>
<feature type="transmembrane region" description="Helical" evidence="1">
    <location>
        <begin position="125"/>
        <end position="148"/>
    </location>
</feature>
<keyword evidence="3" id="KW-1185">Reference proteome</keyword>
<keyword evidence="1" id="KW-1133">Transmembrane helix</keyword>
<sequence length="299" mass="31380">MPRVATIPVRSLCFAMVVGALAALARALLQPLLGDALPFVFAFPAIALASSLWGASAGLAAALVAALAVWMPAIPPAIAPQYEAIQFACFALASVVTAMVCGRRLPVPADITTPARPETPLTTWLRAVLAFAVFVPLAALVGVSWWTLDRAQAASNASLVHASDLAFRHAERTFTVAEEIARRVEGATRLSDAEARALEPAIHVRLADMTAGVSAVVNASVWSSSGSVLARSDAFPVDRSFSIADRQYFQVLRDARLPVAVSQVMVGRQSGKNVLSVAIRRQSELAAFAGVVSVTLAPS</sequence>
<keyword evidence="1" id="KW-0812">Transmembrane</keyword>
<dbReference type="CDD" id="cd12914">
    <property type="entry name" value="PDC1_DGC_like"/>
    <property type="match status" value="1"/>
</dbReference>
<dbReference type="EMBL" id="JAJLJH010000014">
    <property type="protein sequence ID" value="MCK9689383.1"/>
    <property type="molecule type" value="Genomic_DNA"/>
</dbReference>
<protein>
    <recommendedName>
        <fullName evidence="4">Histidine kinase</fullName>
    </recommendedName>
</protein>
<evidence type="ECO:0008006" key="4">
    <source>
        <dbReference type="Google" id="ProtNLM"/>
    </source>
</evidence>
<name>A0A9X1YQM4_9BURK</name>
<feature type="transmembrane region" description="Helical" evidence="1">
    <location>
        <begin position="39"/>
        <end position="72"/>
    </location>
</feature>
<gene>
    <name evidence="2" type="ORF">LPC04_27000</name>
</gene>
<proteinExistence type="predicted"/>
<evidence type="ECO:0000313" key="3">
    <source>
        <dbReference type="Proteomes" id="UP001139353"/>
    </source>
</evidence>
<dbReference type="RefSeq" id="WP_275685432.1">
    <property type="nucleotide sequence ID" value="NZ_JAJLJH010000014.1"/>
</dbReference>
<evidence type="ECO:0000256" key="1">
    <source>
        <dbReference type="SAM" id="Phobius"/>
    </source>
</evidence>